<feature type="domain" description="PAC" evidence="10">
    <location>
        <begin position="878"/>
        <end position="930"/>
    </location>
</feature>
<dbReference type="KEGG" id="msz:MSSIH_2335"/>
<dbReference type="Proteomes" id="UP000033092">
    <property type="component" value="Chromosome"/>
</dbReference>
<evidence type="ECO:0000256" key="1">
    <source>
        <dbReference type="ARBA" id="ARBA00022553"/>
    </source>
</evidence>
<dbReference type="SUPFAM" id="SSF55785">
    <property type="entry name" value="PYP-like sensor domain (PAS domain)"/>
    <property type="match status" value="7"/>
</dbReference>
<dbReference type="Pfam" id="PF08448">
    <property type="entry name" value="PAS_4"/>
    <property type="match status" value="2"/>
</dbReference>
<feature type="domain" description="PAC" evidence="10">
    <location>
        <begin position="402"/>
        <end position="454"/>
    </location>
</feature>
<dbReference type="CDD" id="cd00130">
    <property type="entry name" value="PAS"/>
    <property type="match status" value="6"/>
</dbReference>
<feature type="domain" description="PAS" evidence="9">
    <location>
        <begin position="1205"/>
        <end position="1247"/>
    </location>
</feature>
<proteinExistence type="predicted"/>
<evidence type="ECO:0000259" key="8">
    <source>
        <dbReference type="PROSITE" id="PS50109"/>
    </source>
</evidence>
<dbReference type="Gene3D" id="3.30.565.10">
    <property type="entry name" value="Histidine kinase-like ATPase, C-terminal domain"/>
    <property type="match status" value="1"/>
</dbReference>
<dbReference type="NCBIfam" id="TIGR00229">
    <property type="entry name" value="sensory_box"/>
    <property type="match status" value="7"/>
</dbReference>
<dbReference type="PROSITE" id="PS50112">
    <property type="entry name" value="PAS"/>
    <property type="match status" value="5"/>
</dbReference>
<dbReference type="Pfam" id="PF08447">
    <property type="entry name" value="PAS_3"/>
    <property type="match status" value="1"/>
</dbReference>
<dbReference type="GO" id="GO:0006355">
    <property type="term" value="P:regulation of DNA-templated transcription"/>
    <property type="evidence" value="ECO:0007669"/>
    <property type="project" value="InterPro"/>
</dbReference>
<dbReference type="Pfam" id="PF13426">
    <property type="entry name" value="PAS_9"/>
    <property type="match status" value="3"/>
</dbReference>
<dbReference type="InterPro" id="IPR005467">
    <property type="entry name" value="His_kinase_dom"/>
</dbReference>
<keyword evidence="4 11" id="KW-0418">Kinase</keyword>
<feature type="domain" description="PAC" evidence="10">
    <location>
        <begin position="276"/>
        <end position="329"/>
    </location>
</feature>
<feature type="domain" description="PAC" evidence="10">
    <location>
        <begin position="1152"/>
        <end position="1204"/>
    </location>
</feature>
<feature type="domain" description="Histidine kinase" evidence="8">
    <location>
        <begin position="1337"/>
        <end position="1548"/>
    </location>
</feature>
<dbReference type="HOGENOM" id="CLU_000445_114_57_2"/>
<dbReference type="SMART" id="SM00387">
    <property type="entry name" value="HATPase_c"/>
    <property type="match status" value="1"/>
</dbReference>
<dbReference type="Pfam" id="PF02518">
    <property type="entry name" value="HATPase_c"/>
    <property type="match status" value="1"/>
</dbReference>
<keyword evidence="6" id="KW-0902">Two-component regulatory system</keyword>
<dbReference type="Pfam" id="PF07568">
    <property type="entry name" value="HisKA_2"/>
    <property type="match status" value="1"/>
</dbReference>
<evidence type="ECO:0000259" key="9">
    <source>
        <dbReference type="PROSITE" id="PS50112"/>
    </source>
</evidence>
<gene>
    <name evidence="11" type="ORF">MSSIH_2335</name>
</gene>
<dbReference type="InterPro" id="IPR013767">
    <property type="entry name" value="PAS_fold"/>
</dbReference>
<evidence type="ECO:0000256" key="5">
    <source>
        <dbReference type="ARBA" id="ARBA00022840"/>
    </source>
</evidence>
<protein>
    <submittedName>
        <fullName evidence="11">Sensory transduction histidine kinase</fullName>
    </submittedName>
</protein>
<feature type="coiled-coil region" evidence="7">
    <location>
        <begin position="313"/>
        <end position="340"/>
    </location>
</feature>
<feature type="domain" description="PAS" evidence="9">
    <location>
        <begin position="330"/>
        <end position="384"/>
    </location>
</feature>
<dbReference type="InterPro" id="IPR003594">
    <property type="entry name" value="HATPase_dom"/>
</dbReference>
<accession>A0A0E3PFC6</accession>
<dbReference type="InterPro" id="IPR000014">
    <property type="entry name" value="PAS"/>
</dbReference>
<dbReference type="InterPro" id="IPR025847">
    <property type="entry name" value="MEDS_domain"/>
</dbReference>
<dbReference type="PROSITE" id="PS50113">
    <property type="entry name" value="PAC"/>
    <property type="match status" value="7"/>
</dbReference>
<dbReference type="InterPro" id="IPR013656">
    <property type="entry name" value="PAS_4"/>
</dbReference>
<dbReference type="Gene3D" id="2.10.70.100">
    <property type="match status" value="1"/>
</dbReference>
<dbReference type="PATRIC" id="fig|1434119.4.peg.3069"/>
<dbReference type="InterPro" id="IPR036890">
    <property type="entry name" value="HATPase_C_sf"/>
</dbReference>
<dbReference type="GeneID" id="41606454"/>
<evidence type="ECO:0000256" key="6">
    <source>
        <dbReference type="ARBA" id="ARBA00023012"/>
    </source>
</evidence>
<feature type="domain" description="PAS" evidence="9">
    <location>
        <begin position="807"/>
        <end position="862"/>
    </location>
</feature>
<evidence type="ECO:0000256" key="2">
    <source>
        <dbReference type="ARBA" id="ARBA00022679"/>
    </source>
</evidence>
<evidence type="ECO:0000256" key="3">
    <source>
        <dbReference type="ARBA" id="ARBA00022741"/>
    </source>
</evidence>
<dbReference type="PANTHER" id="PTHR43065:SF23">
    <property type="entry name" value="SENSOR HISTIDINE KINASE PDTAS"/>
    <property type="match status" value="1"/>
</dbReference>
<keyword evidence="3" id="KW-0547">Nucleotide-binding</keyword>
<dbReference type="RefSeq" id="WP_148705558.1">
    <property type="nucleotide sequence ID" value="NZ_CP009507.1"/>
</dbReference>
<keyword evidence="2" id="KW-0808">Transferase</keyword>
<evidence type="ECO:0000256" key="4">
    <source>
        <dbReference type="ARBA" id="ARBA00022777"/>
    </source>
</evidence>
<sequence length="1552" mass="176521">MREKLRNSGIDIIGDVPWGTHFCQFYHTQEDVMDIMVPYFKAGLENNELCVWIISQPLEVKEAKAAMKRAVPDIDVYLEKGQIEIVPYTRGYLKEGIFNPERVVNSWVEKIDQALARGYDGLRAAGDNRWLEKEGWNGFIDYENKVDTIIDKRHVIALCPYYLDMCSTDEVIDVVSNHQFALIKREGKWERIENSGRKRAEKEAIQAAKNWEYTFDAVPDLIAIIDEKYRVIRANRAMKAKLGVTSEECAGLTCYRVIHGTDEPPSFCPHRHLLKNGVEHTAEVCENCLGGYFAISASPLHDSEGKLIGSIYVARDINERKKVEERLKESEEKYRNIVETANEGIFIIDSEARIAYSNKKTSEMLGYSLEEMIGRSLWDFVDEEGRAILNLNMEKRRQGINEVYELKLICKDGSPVWTLISAKALFNKVGEFTGSLGMLTDITDRKRAEEALRQSEQRVRLKLESILSPSREIGNLELADIIDTQAIQSLMDDFYTLAHIPMSLIDLKGNVLAGVGWQDICTEFHRVHLETCKHCVESDTKLSGGVSPGEFKLYRCKNNMWDIATPIMVGGQHVGNIFSGQFFFEDEPLDYELFRAQARKYGFNEEEYIAALEKVPRLSREAVDTGMDFFMKLANMFSKLSYSNAKLARSLAERDTLVDALRESEKREQARSDELEAVLDAVPVAVFITHDPQVRQITGNRLSYEWLRVPVGTNFSKSAPEGERPEMFELFKDGREIPPENMPSQMAAAGKEVNNCELDIVSADGEIRHVLGNARPLLDEQGKPRGSVSAFIDITERKKAEEAIRLSNLYNRSLIEASLDPLVTIGRDGKITDVNGATELITGYSRKKLIGTDFSDYFTEPEKARASYQQVFTHGEVRDYPLEIQHKDGLITPVLYNTSVYEDENGKVIGVFAAARDITERKKAEKALKKAHENMEEKVKERTAELEEAYNSLMEEERRLSEAQKIAHIGNWEWDIATDKAYWSEEMNRIFGRGPQESAPLYSEFLSYVHPEDRRDMDNAHKNALNGKSFNIEFRIVLANEEERTVHMQSRFIFNEKNIPVRLKGIVQDITERKEAEEKIRILADVVESSNDAIVTESLEGIITSWNKGAEQIYGYPAEEILGKNVSILETDNLKGEINQFIGEIKQGEKIKNYETLRLKKDGSTINVSLTLSPVFDSSGKLVAISAITRNITESKQAEEALRESEARLRRFYESNILGVFYYNLDGSVIDANNKLLEIVGYTREDLQAGWVNWNKMTPPEYRHLDEHAAAELKAAGVNTPYEKEYIRKDGSRVPVIVGVATFDEACNEGVAFVLDITERKKAEEALANIEIARKKEIHHRIKNNLQVISSLLDLQAEKFGNREFVTNSEVMEAFRESQDRVISMALIHEELHKSEGLDTLNFSPYIEELTENLIQTYRLGNVNISLNMGLEENIFLDMDTAVPLGIIINELVSNSLKHAFIGRDKGEIRIRLLREKNDEHKKEGNRSTSFILTVSDNGGGIPENFDIEDFDSLGLQLVTYLVDQLDGELELKRDNGTEFTIRFTVTEYDQA</sequence>
<dbReference type="Pfam" id="PF14417">
    <property type="entry name" value="MEDS"/>
    <property type="match status" value="1"/>
</dbReference>
<dbReference type="SUPFAM" id="SSF55874">
    <property type="entry name" value="ATPase domain of HSP90 chaperone/DNA topoisomerase II/histidine kinase"/>
    <property type="match status" value="1"/>
</dbReference>
<dbReference type="Gene3D" id="3.30.450.20">
    <property type="entry name" value="PAS domain"/>
    <property type="match status" value="7"/>
</dbReference>
<dbReference type="GO" id="GO:0000160">
    <property type="term" value="P:phosphorelay signal transduction system"/>
    <property type="evidence" value="ECO:0007669"/>
    <property type="project" value="UniProtKB-KW"/>
</dbReference>
<dbReference type="InterPro" id="IPR035965">
    <property type="entry name" value="PAS-like_dom_sf"/>
</dbReference>
<dbReference type="InterPro" id="IPR011495">
    <property type="entry name" value="Sig_transdc_His_kin_sub2_dim/P"/>
</dbReference>
<dbReference type="InterPro" id="IPR001610">
    <property type="entry name" value="PAC"/>
</dbReference>
<dbReference type="GO" id="GO:0016301">
    <property type="term" value="F:kinase activity"/>
    <property type="evidence" value="ECO:0007669"/>
    <property type="project" value="UniProtKB-KW"/>
</dbReference>
<feature type="domain" description="PAS" evidence="9">
    <location>
        <begin position="1079"/>
        <end position="1130"/>
    </location>
</feature>
<feature type="coiled-coil region" evidence="7">
    <location>
        <begin position="921"/>
        <end position="966"/>
    </location>
</feature>
<evidence type="ECO:0000313" key="12">
    <source>
        <dbReference type="Proteomes" id="UP000033092"/>
    </source>
</evidence>
<dbReference type="SMART" id="SM00091">
    <property type="entry name" value="PAS"/>
    <property type="match status" value="6"/>
</dbReference>
<keyword evidence="5" id="KW-0067">ATP-binding</keyword>
<feature type="domain" description="PAS" evidence="9">
    <location>
        <begin position="982"/>
        <end position="1028"/>
    </location>
</feature>
<dbReference type="Gene3D" id="6.10.250.490">
    <property type="match status" value="1"/>
</dbReference>
<dbReference type="EMBL" id="CP009507">
    <property type="protein sequence ID" value="AKB33025.1"/>
    <property type="molecule type" value="Genomic_DNA"/>
</dbReference>
<dbReference type="InterPro" id="IPR018771">
    <property type="entry name" value="PocR_dom"/>
</dbReference>
<evidence type="ECO:0000256" key="7">
    <source>
        <dbReference type="SAM" id="Coils"/>
    </source>
</evidence>
<reference evidence="11 12" key="1">
    <citation type="submission" date="2014-07" db="EMBL/GenBank/DDBJ databases">
        <title>Methanogenic archaea and the global carbon cycle.</title>
        <authorList>
            <person name="Henriksen J.R."/>
            <person name="Luke J."/>
            <person name="Reinhart S."/>
            <person name="Benedict M.N."/>
            <person name="Youngblut N.D."/>
            <person name="Metcalf M.E."/>
            <person name="Whitaker R.J."/>
            <person name="Metcalf W.W."/>
        </authorList>
    </citation>
    <scope>NUCLEOTIDE SEQUENCE [LARGE SCALE GENOMIC DNA]</scope>
    <source>
        <strain evidence="11 12">HI350</strain>
    </source>
</reference>
<dbReference type="Pfam" id="PF10114">
    <property type="entry name" value="PocR"/>
    <property type="match status" value="1"/>
</dbReference>
<feature type="domain" description="PAC" evidence="10">
    <location>
        <begin position="754"/>
        <end position="806"/>
    </location>
</feature>
<dbReference type="SMART" id="SM00086">
    <property type="entry name" value="PAC"/>
    <property type="match status" value="7"/>
</dbReference>
<dbReference type="PANTHER" id="PTHR43065">
    <property type="entry name" value="SENSOR HISTIDINE KINASE"/>
    <property type="match status" value="1"/>
</dbReference>
<keyword evidence="7" id="KW-0175">Coiled coil</keyword>
<dbReference type="GO" id="GO:0005524">
    <property type="term" value="F:ATP binding"/>
    <property type="evidence" value="ECO:0007669"/>
    <property type="project" value="UniProtKB-KW"/>
</dbReference>
<organism evidence="11 12">
    <name type="scientific">Methanosarcina siciliae HI350</name>
    <dbReference type="NCBI Taxonomy" id="1434119"/>
    <lineage>
        <taxon>Archaea</taxon>
        <taxon>Methanobacteriati</taxon>
        <taxon>Methanobacteriota</taxon>
        <taxon>Stenosarchaea group</taxon>
        <taxon>Methanomicrobia</taxon>
        <taxon>Methanosarcinales</taxon>
        <taxon>Methanosarcinaceae</taxon>
        <taxon>Methanosarcina</taxon>
    </lineage>
</organism>
<dbReference type="InterPro" id="IPR013655">
    <property type="entry name" value="PAS_fold_3"/>
</dbReference>
<evidence type="ECO:0000313" key="11">
    <source>
        <dbReference type="EMBL" id="AKB33025.1"/>
    </source>
</evidence>
<dbReference type="Pfam" id="PF00989">
    <property type="entry name" value="PAS"/>
    <property type="match status" value="1"/>
</dbReference>
<keyword evidence="1" id="KW-0597">Phosphoprotein</keyword>
<dbReference type="PROSITE" id="PS50109">
    <property type="entry name" value="HIS_KIN"/>
    <property type="match status" value="1"/>
</dbReference>
<evidence type="ECO:0000259" key="10">
    <source>
        <dbReference type="PROSITE" id="PS50113"/>
    </source>
</evidence>
<feature type="domain" description="PAC" evidence="10">
    <location>
        <begin position="1280"/>
        <end position="1329"/>
    </location>
</feature>
<dbReference type="InterPro" id="IPR000700">
    <property type="entry name" value="PAS-assoc_C"/>
</dbReference>
<name>A0A0E3PFC6_9EURY</name>
<feature type="domain" description="PAC" evidence="10">
    <location>
        <begin position="1030"/>
        <end position="1082"/>
    </location>
</feature>